<accession>A0A426Y501</accession>
<dbReference type="EMBL" id="AMZH03014967">
    <property type="protein sequence ID" value="RRT46774.1"/>
    <property type="molecule type" value="Genomic_DNA"/>
</dbReference>
<protein>
    <submittedName>
        <fullName evidence="2">Uncharacterized protein</fullName>
    </submittedName>
</protein>
<comment type="caution">
    <text evidence="2">The sequence shown here is derived from an EMBL/GenBank/DDBJ whole genome shotgun (WGS) entry which is preliminary data.</text>
</comment>
<organism evidence="2 3">
    <name type="scientific">Ensete ventricosum</name>
    <name type="common">Abyssinian banana</name>
    <name type="synonym">Musa ensete</name>
    <dbReference type="NCBI Taxonomy" id="4639"/>
    <lineage>
        <taxon>Eukaryota</taxon>
        <taxon>Viridiplantae</taxon>
        <taxon>Streptophyta</taxon>
        <taxon>Embryophyta</taxon>
        <taxon>Tracheophyta</taxon>
        <taxon>Spermatophyta</taxon>
        <taxon>Magnoliopsida</taxon>
        <taxon>Liliopsida</taxon>
        <taxon>Zingiberales</taxon>
        <taxon>Musaceae</taxon>
        <taxon>Ensete</taxon>
    </lineage>
</organism>
<keyword evidence="1" id="KW-0175">Coiled coil</keyword>
<evidence type="ECO:0000313" key="2">
    <source>
        <dbReference type="EMBL" id="RRT46774.1"/>
    </source>
</evidence>
<evidence type="ECO:0000256" key="1">
    <source>
        <dbReference type="SAM" id="Coils"/>
    </source>
</evidence>
<dbReference type="AlphaFoldDB" id="A0A426Y501"/>
<name>A0A426Y501_ENSVE</name>
<reference evidence="2 3" key="1">
    <citation type="journal article" date="2014" name="Agronomy (Basel)">
        <title>A Draft Genome Sequence for Ensete ventricosum, the Drought-Tolerant Tree Against Hunger.</title>
        <authorList>
            <person name="Harrison J."/>
            <person name="Moore K.A."/>
            <person name="Paszkiewicz K."/>
            <person name="Jones T."/>
            <person name="Grant M."/>
            <person name="Ambacheew D."/>
            <person name="Muzemil S."/>
            <person name="Studholme D.J."/>
        </authorList>
    </citation>
    <scope>NUCLEOTIDE SEQUENCE [LARGE SCALE GENOMIC DNA]</scope>
</reference>
<evidence type="ECO:0000313" key="3">
    <source>
        <dbReference type="Proteomes" id="UP000287651"/>
    </source>
</evidence>
<dbReference type="Proteomes" id="UP000287651">
    <property type="component" value="Unassembled WGS sequence"/>
</dbReference>
<sequence>MRDLCRVKAQVTDEPYMAGEIAELPELVDDSSLKAQWLPKGRIRANSRSAAKAQANEVIAKLRWVQRREAETLEKVQTLETELQGLKASLEVAERKKREADEFLSMARMAREKARATIAQYKELSGFKSGLKKMGWVSYEFGYKIVLMRFQARHPRLEVEEDPYTILLEDDSVPMEVDIPFDDSNPPTV</sequence>
<feature type="coiled-coil region" evidence="1">
    <location>
        <begin position="69"/>
        <end position="96"/>
    </location>
</feature>
<gene>
    <name evidence="2" type="ORF">B296_00052765</name>
</gene>
<proteinExistence type="predicted"/>